<accession>A0ABM8IQE3</accession>
<gene>
    <name evidence="2" type="ORF">B19861_12560</name>
</gene>
<keyword evidence="3" id="KW-1185">Reference proteome</keyword>
<evidence type="ECO:0000313" key="2">
    <source>
        <dbReference type="EMBL" id="BEK83314.1"/>
    </source>
</evidence>
<feature type="compositionally biased region" description="Basic and acidic residues" evidence="1">
    <location>
        <begin position="12"/>
        <end position="24"/>
    </location>
</feature>
<evidence type="ECO:0000256" key="1">
    <source>
        <dbReference type="SAM" id="MobiDB-lite"/>
    </source>
</evidence>
<evidence type="ECO:0000313" key="3">
    <source>
        <dbReference type="Proteomes" id="UP001357973"/>
    </source>
</evidence>
<reference evidence="2 3" key="1">
    <citation type="submission" date="2023-06" db="EMBL/GenBank/DDBJ databases">
        <title>Complete Genome Sequences of Bifidobacterium faecale strain JCM19861T was isolated from human faeces by Jung-Hye Choi et al. (2014).</title>
        <authorList>
            <person name="Okuhama S."/>
            <person name="Takahashi H."/>
            <person name="Imaizumi K."/>
            <person name="Nakayama S."/>
            <person name="Ogata Y."/>
            <person name="Suda W."/>
        </authorList>
    </citation>
    <scope>NUCLEOTIDE SEQUENCE [LARGE SCALE GENOMIC DNA]</scope>
    <source>
        <strain evidence="2 3">JCM 19861</strain>
    </source>
</reference>
<organism evidence="2 3">
    <name type="scientific">Bifidobacterium adolescentis</name>
    <dbReference type="NCBI Taxonomy" id="1680"/>
    <lineage>
        <taxon>Bacteria</taxon>
        <taxon>Bacillati</taxon>
        <taxon>Actinomycetota</taxon>
        <taxon>Actinomycetes</taxon>
        <taxon>Bifidobacteriales</taxon>
        <taxon>Bifidobacteriaceae</taxon>
        <taxon>Bifidobacterium</taxon>
    </lineage>
</organism>
<dbReference type="EMBL" id="AP028457">
    <property type="protein sequence ID" value="BEK83314.1"/>
    <property type="molecule type" value="Genomic_DNA"/>
</dbReference>
<protein>
    <submittedName>
        <fullName evidence="2">Uncharacterized protein</fullName>
    </submittedName>
</protein>
<sequence>MASFGDGPNNGRYERDDEFPDPHRSAGTYQRLAKHGDGGLRGLHVLGADRVRRATVRPGFLAVYV</sequence>
<dbReference type="Proteomes" id="UP001357973">
    <property type="component" value="Chromosome"/>
</dbReference>
<feature type="region of interest" description="Disordered" evidence="1">
    <location>
        <begin position="1"/>
        <end position="33"/>
    </location>
</feature>
<name>A0ABM8IQE3_BIFAD</name>
<proteinExistence type="predicted"/>